<comment type="similarity">
    <text evidence="1 2">Belongs to the anti-sigma-factor antagonist family.</text>
</comment>
<dbReference type="PANTHER" id="PTHR33495">
    <property type="entry name" value="ANTI-SIGMA FACTOR ANTAGONIST TM_1081-RELATED-RELATED"/>
    <property type="match status" value="1"/>
</dbReference>
<gene>
    <name evidence="4" type="ORF">VXC91_32290</name>
</gene>
<name>A0ABU7FQW1_9ACTN</name>
<accession>A0ABU7FQW1</accession>
<protein>
    <recommendedName>
        <fullName evidence="2">Anti-sigma factor antagonist</fullName>
    </recommendedName>
</protein>
<dbReference type="CDD" id="cd07043">
    <property type="entry name" value="STAS_anti-anti-sigma_factors"/>
    <property type="match status" value="1"/>
</dbReference>
<comment type="caution">
    <text evidence="4">The sequence shown here is derived from an EMBL/GenBank/DDBJ whole genome shotgun (WGS) entry which is preliminary data.</text>
</comment>
<feature type="domain" description="STAS" evidence="3">
    <location>
        <begin position="11"/>
        <end position="120"/>
    </location>
</feature>
<dbReference type="Pfam" id="PF01740">
    <property type="entry name" value="STAS"/>
    <property type="match status" value="1"/>
</dbReference>
<evidence type="ECO:0000313" key="5">
    <source>
        <dbReference type="Proteomes" id="UP001333996"/>
    </source>
</evidence>
<dbReference type="SUPFAM" id="SSF52091">
    <property type="entry name" value="SpoIIaa-like"/>
    <property type="match status" value="1"/>
</dbReference>
<dbReference type="EMBL" id="JAYWVC010000160">
    <property type="protein sequence ID" value="MED7826502.1"/>
    <property type="molecule type" value="Genomic_DNA"/>
</dbReference>
<dbReference type="Proteomes" id="UP001333996">
    <property type="component" value="Unassembled WGS sequence"/>
</dbReference>
<dbReference type="InterPro" id="IPR002645">
    <property type="entry name" value="STAS_dom"/>
</dbReference>
<dbReference type="PANTHER" id="PTHR33495:SF2">
    <property type="entry name" value="ANTI-SIGMA FACTOR ANTAGONIST TM_1081-RELATED"/>
    <property type="match status" value="1"/>
</dbReference>
<sequence length="132" mass="14925">MTSSLIQNDRVTIRHDVINGWSVVEIDGEVDAHTAPLICEVVCKLLHEGHHHLVLDFRLVRFIDSMGLRMVVAITKRIRDSQGSLRMACASSRTLKVFEFTGLDDAFEFYDSPEEATRRRPSADGLASWPRS</sequence>
<reference evidence="4" key="1">
    <citation type="submission" date="2024-01" db="EMBL/GenBank/DDBJ databases">
        <title>First draft genome sequence data of TA4-1, the type strain of Gram-positive actinobacterium Streptomyces chiangmaiensis.</title>
        <authorList>
            <person name="Yasawong M."/>
            <person name="Nantapong N."/>
        </authorList>
    </citation>
    <scope>NUCLEOTIDE SEQUENCE</scope>
    <source>
        <strain evidence="4">TA4-1</strain>
    </source>
</reference>
<keyword evidence="5" id="KW-1185">Reference proteome</keyword>
<evidence type="ECO:0000256" key="2">
    <source>
        <dbReference type="RuleBase" id="RU003749"/>
    </source>
</evidence>
<dbReference type="NCBIfam" id="TIGR00377">
    <property type="entry name" value="ant_ant_sig"/>
    <property type="match status" value="1"/>
</dbReference>
<dbReference type="RefSeq" id="WP_329510899.1">
    <property type="nucleotide sequence ID" value="NZ_BAAAYZ010000190.1"/>
</dbReference>
<dbReference type="InterPro" id="IPR003658">
    <property type="entry name" value="Anti-sigma_ant"/>
</dbReference>
<dbReference type="PROSITE" id="PS50801">
    <property type="entry name" value="STAS"/>
    <property type="match status" value="1"/>
</dbReference>
<dbReference type="Gene3D" id="3.30.750.24">
    <property type="entry name" value="STAS domain"/>
    <property type="match status" value="1"/>
</dbReference>
<dbReference type="InterPro" id="IPR036513">
    <property type="entry name" value="STAS_dom_sf"/>
</dbReference>
<evidence type="ECO:0000259" key="3">
    <source>
        <dbReference type="PROSITE" id="PS50801"/>
    </source>
</evidence>
<evidence type="ECO:0000313" key="4">
    <source>
        <dbReference type="EMBL" id="MED7826502.1"/>
    </source>
</evidence>
<proteinExistence type="inferred from homology"/>
<evidence type="ECO:0000256" key="1">
    <source>
        <dbReference type="ARBA" id="ARBA00009013"/>
    </source>
</evidence>
<organism evidence="4 5">
    <name type="scientific">Streptomyces chiangmaiensis</name>
    <dbReference type="NCBI Taxonomy" id="766497"/>
    <lineage>
        <taxon>Bacteria</taxon>
        <taxon>Bacillati</taxon>
        <taxon>Actinomycetota</taxon>
        <taxon>Actinomycetes</taxon>
        <taxon>Kitasatosporales</taxon>
        <taxon>Streptomycetaceae</taxon>
        <taxon>Streptomyces</taxon>
    </lineage>
</organism>